<dbReference type="Pfam" id="PF00239">
    <property type="entry name" value="Resolvase"/>
    <property type="match status" value="1"/>
</dbReference>
<sequence>MYMKAALYCRLSEEDRNKQYATDDSESIQNQKSMLTQYAGSHGWEIYDIYSDDDYAGADRRRPEFNRLICDAKARKFDIVLCKTQSRFTRELELVEKYIHGLFPLWGIRFVSIVDNADTAIKGNKKARQINGLINEWYLEDMSENIKSVLISRRINGLHIGAFALYGYKKDPDCKGHLIIDDEAAAVVREVFMLFSHGYGKTAIARMLNDKGIPNPTEYKRLHGLRYQSPKGKSGTLWKYTAISNMLTNEIYIGNMVQGKYGSISYKTKINKPRPKEDWFIVKNTHEPIIDRRLWDSVQAMLAQKSKPFSDGKIGIFARKVFCANCGYTMRSGKSICTKSGKRVEYKYLTCSNKCVSRDSCIGAYINTDKLERKVLDELNKLCQKYIDTDDAVKYIQWNTALSEQKEKLLEEMAEYKTKIDNYTKGMRDLYIDKVKGIITESDYIEFAKDLSDDRKRLEALLTESEQKLDMIEEKIKTGDNRQKLLEQYIHMEHLSREAVEALIDHINVFKRDKVTNTQGIEIYWNF</sequence>
<dbReference type="GO" id="GO:0003677">
    <property type="term" value="F:DNA binding"/>
    <property type="evidence" value="ECO:0007669"/>
    <property type="project" value="InterPro"/>
</dbReference>
<proteinExistence type="predicted"/>
<dbReference type="InterPro" id="IPR011109">
    <property type="entry name" value="DNA_bind_recombinase_dom"/>
</dbReference>
<accession>A0A9D1SDT1</accession>
<dbReference type="PANTHER" id="PTHR30461:SF23">
    <property type="entry name" value="DNA RECOMBINASE-RELATED"/>
    <property type="match status" value="1"/>
</dbReference>
<dbReference type="InterPro" id="IPR025378">
    <property type="entry name" value="DUF4368"/>
</dbReference>
<dbReference type="AlphaFoldDB" id="A0A9D1SDT1"/>
<reference evidence="4" key="1">
    <citation type="submission" date="2020-10" db="EMBL/GenBank/DDBJ databases">
        <authorList>
            <person name="Gilroy R."/>
        </authorList>
    </citation>
    <scope>NUCLEOTIDE SEQUENCE</scope>
    <source>
        <strain evidence="4">USAMLcec3-3695</strain>
    </source>
</reference>
<dbReference type="PROSITE" id="PS51737">
    <property type="entry name" value="RECOMBINASE_DNA_BIND"/>
    <property type="match status" value="1"/>
</dbReference>
<evidence type="ECO:0000313" key="5">
    <source>
        <dbReference type="Proteomes" id="UP000824109"/>
    </source>
</evidence>
<evidence type="ECO:0000259" key="2">
    <source>
        <dbReference type="PROSITE" id="PS51736"/>
    </source>
</evidence>
<dbReference type="EMBL" id="DVNB01000028">
    <property type="protein sequence ID" value="HIU56719.1"/>
    <property type="molecule type" value="Genomic_DNA"/>
</dbReference>
<protein>
    <submittedName>
        <fullName evidence="4">Recombinase family protein</fullName>
    </submittedName>
</protein>
<dbReference type="SMART" id="SM00857">
    <property type="entry name" value="Resolvase"/>
    <property type="match status" value="1"/>
</dbReference>
<feature type="domain" description="Recombinase" evidence="3">
    <location>
        <begin position="165"/>
        <end position="308"/>
    </location>
</feature>
<dbReference type="InterPro" id="IPR006119">
    <property type="entry name" value="Resolv_N"/>
</dbReference>
<dbReference type="PROSITE" id="PS51736">
    <property type="entry name" value="RECOMBINASES_3"/>
    <property type="match status" value="1"/>
</dbReference>
<evidence type="ECO:0000313" key="4">
    <source>
        <dbReference type="EMBL" id="HIU56719.1"/>
    </source>
</evidence>
<dbReference type="Pfam" id="PF13408">
    <property type="entry name" value="Zn_ribbon_recom"/>
    <property type="match status" value="1"/>
</dbReference>
<dbReference type="Pfam" id="PF07508">
    <property type="entry name" value="Recombinase"/>
    <property type="match status" value="1"/>
</dbReference>
<gene>
    <name evidence="4" type="ORF">IAA61_02765</name>
</gene>
<dbReference type="PANTHER" id="PTHR30461">
    <property type="entry name" value="DNA-INVERTASE FROM LAMBDOID PROPHAGE"/>
    <property type="match status" value="1"/>
</dbReference>
<dbReference type="InterPro" id="IPR050639">
    <property type="entry name" value="SSR_resolvase"/>
</dbReference>
<comment type="caution">
    <text evidence="4">The sequence shown here is derived from an EMBL/GenBank/DDBJ whole genome shotgun (WGS) entry which is preliminary data.</text>
</comment>
<dbReference type="SUPFAM" id="SSF53041">
    <property type="entry name" value="Resolvase-like"/>
    <property type="match status" value="1"/>
</dbReference>
<dbReference type="GO" id="GO:0000150">
    <property type="term" value="F:DNA strand exchange activity"/>
    <property type="evidence" value="ECO:0007669"/>
    <property type="project" value="InterPro"/>
</dbReference>
<dbReference type="Pfam" id="PF14287">
    <property type="entry name" value="DUF4368"/>
    <property type="match status" value="1"/>
</dbReference>
<dbReference type="Proteomes" id="UP000824109">
    <property type="component" value="Unassembled WGS sequence"/>
</dbReference>
<feature type="domain" description="Resolvase/invertase-type recombinase catalytic" evidence="2">
    <location>
        <begin position="4"/>
        <end position="157"/>
    </location>
</feature>
<evidence type="ECO:0000256" key="1">
    <source>
        <dbReference type="SAM" id="Coils"/>
    </source>
</evidence>
<dbReference type="Gene3D" id="3.40.50.1390">
    <property type="entry name" value="Resolvase, N-terminal catalytic domain"/>
    <property type="match status" value="1"/>
</dbReference>
<dbReference type="Gene3D" id="3.90.1750.20">
    <property type="entry name" value="Putative Large Serine Recombinase, Chain B, Domain 2"/>
    <property type="match status" value="1"/>
</dbReference>
<dbReference type="InterPro" id="IPR038109">
    <property type="entry name" value="DNA_bind_recomb_sf"/>
</dbReference>
<name>A0A9D1SDT1_9FIRM</name>
<feature type="coiled-coil region" evidence="1">
    <location>
        <begin position="399"/>
        <end position="482"/>
    </location>
</feature>
<dbReference type="InterPro" id="IPR036162">
    <property type="entry name" value="Resolvase-like_N_sf"/>
</dbReference>
<evidence type="ECO:0000259" key="3">
    <source>
        <dbReference type="PROSITE" id="PS51737"/>
    </source>
</evidence>
<reference evidence="4" key="2">
    <citation type="journal article" date="2021" name="PeerJ">
        <title>Extensive microbial diversity within the chicken gut microbiome revealed by metagenomics and culture.</title>
        <authorList>
            <person name="Gilroy R."/>
            <person name="Ravi A."/>
            <person name="Getino M."/>
            <person name="Pursley I."/>
            <person name="Horton D.L."/>
            <person name="Alikhan N.F."/>
            <person name="Baker D."/>
            <person name="Gharbi K."/>
            <person name="Hall N."/>
            <person name="Watson M."/>
            <person name="Adriaenssens E.M."/>
            <person name="Foster-Nyarko E."/>
            <person name="Jarju S."/>
            <person name="Secka A."/>
            <person name="Antonio M."/>
            <person name="Oren A."/>
            <person name="Chaudhuri R.R."/>
            <person name="La Ragione R."/>
            <person name="Hildebrand F."/>
            <person name="Pallen M.J."/>
        </authorList>
    </citation>
    <scope>NUCLEOTIDE SEQUENCE</scope>
    <source>
        <strain evidence="4">USAMLcec3-3695</strain>
    </source>
</reference>
<dbReference type="InterPro" id="IPR025827">
    <property type="entry name" value="Zn_ribbon_recom_dom"/>
</dbReference>
<keyword evidence="1" id="KW-0175">Coiled coil</keyword>
<organism evidence="4 5">
    <name type="scientific">Candidatus Ornithomonoglobus merdipullorum</name>
    <dbReference type="NCBI Taxonomy" id="2840895"/>
    <lineage>
        <taxon>Bacteria</taxon>
        <taxon>Bacillati</taxon>
        <taxon>Bacillota</taxon>
        <taxon>Clostridia</taxon>
        <taxon>Candidatus Ornithomonoglobus</taxon>
    </lineage>
</organism>